<organism evidence="1 2">
    <name type="scientific">Purpureocillium lilacinum</name>
    <name type="common">Paecilomyces lilacinus</name>
    <dbReference type="NCBI Taxonomy" id="33203"/>
    <lineage>
        <taxon>Eukaryota</taxon>
        <taxon>Fungi</taxon>
        <taxon>Dikarya</taxon>
        <taxon>Ascomycota</taxon>
        <taxon>Pezizomycotina</taxon>
        <taxon>Sordariomycetes</taxon>
        <taxon>Hypocreomycetidae</taxon>
        <taxon>Hypocreales</taxon>
        <taxon>Ophiocordycipitaceae</taxon>
        <taxon>Purpureocillium</taxon>
    </lineage>
</organism>
<dbReference type="AlphaFoldDB" id="A0A179F1I4"/>
<proteinExistence type="predicted"/>
<comment type="caution">
    <text evidence="1">The sequence shown here is derived from an EMBL/GenBank/DDBJ whole genome shotgun (WGS) entry which is preliminary data.</text>
</comment>
<evidence type="ECO:0000313" key="1">
    <source>
        <dbReference type="EMBL" id="OAQ59292.1"/>
    </source>
</evidence>
<name>A0A179F1I4_PURLI</name>
<protein>
    <submittedName>
        <fullName evidence="1">Uncharacterized protein</fullName>
    </submittedName>
</protein>
<accession>A0A179F1I4</accession>
<dbReference type="Proteomes" id="UP000078340">
    <property type="component" value="Unassembled WGS sequence"/>
</dbReference>
<reference evidence="1 2" key="1">
    <citation type="submission" date="2016-02" db="EMBL/GenBank/DDBJ databases">
        <title>Biosynthesis of antibiotic leucinostatins and their inhibition on Phytophthora in bio-control Purpureocillium lilacinum.</title>
        <authorList>
            <person name="Wang G."/>
            <person name="Liu Z."/>
            <person name="Lin R."/>
            <person name="Li E."/>
            <person name="Mao Z."/>
            <person name="Ling J."/>
            <person name="Yin W."/>
            <person name="Xie B."/>
        </authorList>
    </citation>
    <scope>NUCLEOTIDE SEQUENCE [LARGE SCALE GENOMIC DNA]</scope>
    <source>
        <strain evidence="1">PLFJ-1</strain>
    </source>
</reference>
<sequence length="164" mass="17600">MRSFALETLIGWSCVNLHIAPATKRDTASCTVVPTGCYGDVRAYHHKAYATLYVGENYCAIVPQFQPALHVAIVVEASLRMICIVTSIRQTCLLNCCQVPCEACHPRGKPRSARSSSWIVATVRGSLLASLWALAAAMAGCVARRSTCGRSAIPSPPGRHQALS</sequence>
<dbReference type="EMBL" id="LSBI01000051">
    <property type="protein sequence ID" value="OAQ59292.1"/>
    <property type="molecule type" value="Genomic_DNA"/>
</dbReference>
<evidence type="ECO:0000313" key="2">
    <source>
        <dbReference type="Proteomes" id="UP000078340"/>
    </source>
</evidence>
<gene>
    <name evidence="1" type="ORF">VFPFJ_11590</name>
</gene>